<name>A0ABS2TKX2_9ACTN</name>
<dbReference type="InterPro" id="IPR002347">
    <property type="entry name" value="SDR_fam"/>
</dbReference>
<dbReference type="Gene3D" id="3.40.50.720">
    <property type="entry name" value="NAD(P)-binding Rossmann-like Domain"/>
    <property type="match status" value="1"/>
</dbReference>
<keyword evidence="2" id="KW-0560">Oxidoreductase</keyword>
<dbReference type="EMBL" id="JADKYB010000001">
    <property type="protein sequence ID" value="MBM9503482.1"/>
    <property type="molecule type" value="Genomic_DNA"/>
</dbReference>
<dbReference type="PANTHER" id="PTHR24320:SF148">
    <property type="entry name" value="NAD(P)-BINDING ROSSMANN-FOLD SUPERFAMILY PROTEIN"/>
    <property type="match status" value="1"/>
</dbReference>
<evidence type="ECO:0000313" key="3">
    <source>
        <dbReference type="EMBL" id="MBM9503482.1"/>
    </source>
</evidence>
<protein>
    <submittedName>
        <fullName evidence="3">SDR family oxidoreductase</fullName>
    </submittedName>
</protein>
<evidence type="ECO:0000313" key="4">
    <source>
        <dbReference type="Proteomes" id="UP000749040"/>
    </source>
</evidence>
<comment type="similarity">
    <text evidence="1">Belongs to the short-chain dehydrogenases/reductases (SDR) family.</text>
</comment>
<dbReference type="RefSeq" id="WP_205355320.1">
    <property type="nucleotide sequence ID" value="NZ_JADKYB010000001.1"/>
</dbReference>
<accession>A0ABS2TKX2</accession>
<dbReference type="Proteomes" id="UP000749040">
    <property type="component" value="Unassembled WGS sequence"/>
</dbReference>
<dbReference type="NCBIfam" id="NF004846">
    <property type="entry name" value="PRK06197.1"/>
    <property type="match status" value="1"/>
</dbReference>
<gene>
    <name evidence="3" type="ORF">ITX44_02835</name>
</gene>
<reference evidence="3 4" key="1">
    <citation type="submission" date="2021-01" db="EMBL/GenBank/DDBJ databases">
        <title>Streptomyces acididurans sp. nov., isolated from a peat swamp forest soil.</title>
        <authorList>
            <person name="Chantavorakit T."/>
            <person name="Duangmal K."/>
        </authorList>
    </citation>
    <scope>NUCLEOTIDE SEQUENCE [LARGE SCALE GENOMIC DNA]</scope>
    <source>
        <strain evidence="3 4">KK5PA1</strain>
    </source>
</reference>
<evidence type="ECO:0000256" key="1">
    <source>
        <dbReference type="ARBA" id="ARBA00006484"/>
    </source>
</evidence>
<sequence length="315" mass="33672">MPRSKPDIQVPDLSGQRAVVTGASDGLGVGLALRLARAGAEVVLPVRNRAKGAAAVERIRAACPRAAVSLRDLDLASLASVADLGRSLVAEGDPVHILINNAAVMTPPERHTTADGFELQFGTNHLGHFALAAHLLPVLTAGRARVTTMATLAAGASRFDWADLQQERRYRAMRAYNRSKLALMLFALELDRRSQAYGWGLTSNVAHPGLTLTNLQTSGWNLGRGRESVRTRMFRGAARVTPFLVQQVDTGVLPALYAATSPRAEGGALYGPDGFAHLTGGPAELPVYRAARSREDAERVWTVSQELTGARFPVA</sequence>
<dbReference type="PANTHER" id="PTHR24320">
    <property type="entry name" value="RETINOL DEHYDROGENASE"/>
    <property type="match status" value="1"/>
</dbReference>
<proteinExistence type="inferred from homology"/>
<keyword evidence="4" id="KW-1185">Reference proteome</keyword>
<dbReference type="SUPFAM" id="SSF51735">
    <property type="entry name" value="NAD(P)-binding Rossmann-fold domains"/>
    <property type="match status" value="1"/>
</dbReference>
<dbReference type="NCBIfam" id="NF004513">
    <property type="entry name" value="PRK05854.1"/>
    <property type="match status" value="1"/>
</dbReference>
<organism evidence="3 4">
    <name type="scientific">Actinacidiphila acididurans</name>
    <dbReference type="NCBI Taxonomy" id="2784346"/>
    <lineage>
        <taxon>Bacteria</taxon>
        <taxon>Bacillati</taxon>
        <taxon>Actinomycetota</taxon>
        <taxon>Actinomycetes</taxon>
        <taxon>Kitasatosporales</taxon>
        <taxon>Streptomycetaceae</taxon>
        <taxon>Actinacidiphila</taxon>
    </lineage>
</organism>
<comment type="caution">
    <text evidence="3">The sequence shown here is derived from an EMBL/GenBank/DDBJ whole genome shotgun (WGS) entry which is preliminary data.</text>
</comment>
<dbReference type="Pfam" id="PF00106">
    <property type="entry name" value="adh_short"/>
    <property type="match status" value="1"/>
</dbReference>
<dbReference type="PRINTS" id="PR00081">
    <property type="entry name" value="GDHRDH"/>
</dbReference>
<evidence type="ECO:0000256" key="2">
    <source>
        <dbReference type="ARBA" id="ARBA00023002"/>
    </source>
</evidence>
<dbReference type="InterPro" id="IPR036291">
    <property type="entry name" value="NAD(P)-bd_dom_sf"/>
</dbReference>